<protein>
    <submittedName>
        <fullName evidence="9">Peptide/nickel transport system permease protein</fullName>
    </submittedName>
</protein>
<feature type="transmembrane region" description="Helical" evidence="7">
    <location>
        <begin position="147"/>
        <end position="174"/>
    </location>
</feature>
<dbReference type="CDD" id="cd06261">
    <property type="entry name" value="TM_PBP2"/>
    <property type="match status" value="1"/>
</dbReference>
<dbReference type="Gene3D" id="1.10.3720.10">
    <property type="entry name" value="MetI-like"/>
    <property type="match status" value="1"/>
</dbReference>
<dbReference type="InterPro" id="IPR035906">
    <property type="entry name" value="MetI-like_sf"/>
</dbReference>
<dbReference type="AlphaFoldDB" id="A0A927RNK5"/>
<evidence type="ECO:0000256" key="3">
    <source>
        <dbReference type="ARBA" id="ARBA00022475"/>
    </source>
</evidence>
<dbReference type="PROSITE" id="PS50928">
    <property type="entry name" value="ABC_TM1"/>
    <property type="match status" value="1"/>
</dbReference>
<evidence type="ECO:0000256" key="4">
    <source>
        <dbReference type="ARBA" id="ARBA00022692"/>
    </source>
</evidence>
<feature type="transmembrane region" description="Helical" evidence="7">
    <location>
        <begin position="286"/>
        <end position="309"/>
    </location>
</feature>
<evidence type="ECO:0000256" key="1">
    <source>
        <dbReference type="ARBA" id="ARBA00004651"/>
    </source>
</evidence>
<proteinExistence type="inferred from homology"/>
<keyword evidence="5 7" id="KW-1133">Transmembrane helix</keyword>
<feature type="transmembrane region" description="Helical" evidence="7">
    <location>
        <begin position="114"/>
        <end position="135"/>
    </location>
</feature>
<name>A0A927RNK5_9ACTN</name>
<comment type="caution">
    <text evidence="9">The sequence shown here is derived from an EMBL/GenBank/DDBJ whole genome shotgun (WGS) entry which is preliminary data.</text>
</comment>
<comment type="subcellular location">
    <subcellularLocation>
        <location evidence="1 7">Cell membrane</location>
        <topology evidence="1 7">Multi-pass membrane protein</topology>
    </subcellularLocation>
</comment>
<organism evidence="9 10">
    <name type="scientific">Actinopolymorpha pittospori</name>
    <dbReference type="NCBI Taxonomy" id="648752"/>
    <lineage>
        <taxon>Bacteria</taxon>
        <taxon>Bacillati</taxon>
        <taxon>Actinomycetota</taxon>
        <taxon>Actinomycetes</taxon>
        <taxon>Propionibacteriales</taxon>
        <taxon>Actinopolymorphaceae</taxon>
        <taxon>Actinopolymorpha</taxon>
    </lineage>
</organism>
<sequence length="340" mass="36379">MGTGFLAYLGRRLLRLVLSLVAVSLITFTLLQLAPGNFADIQRISSGASTIGSAGTEAVASAFESRYGADVPVWKQYLIFMKGAVTWDFGPSYKYPTLDVQDIIAKAFPVSATLALLSVLLALLIALPVGVFAALRQNSVADHGMMFLVTLGHALPGFLSAAFLVLLFTATLHVLPSSGFQGPRNLVMPVLALAIGPAAVLARYVRSSMLETLREEYVTAAYAKGGPRRTVIIRHALRNSLIPLVTVVGPLLAGLMTGTVFIEALFRIPGLGLYFASAAASRDMPLLMGSTLFFAVILMVTNLVVDLVYGVLDPRIRAEGGWGRSRSRRASQRISPQEAL</sequence>
<dbReference type="InterPro" id="IPR000515">
    <property type="entry name" value="MetI-like"/>
</dbReference>
<evidence type="ECO:0000256" key="2">
    <source>
        <dbReference type="ARBA" id="ARBA00022448"/>
    </source>
</evidence>
<evidence type="ECO:0000256" key="7">
    <source>
        <dbReference type="RuleBase" id="RU363032"/>
    </source>
</evidence>
<dbReference type="GO" id="GO:0005886">
    <property type="term" value="C:plasma membrane"/>
    <property type="evidence" value="ECO:0007669"/>
    <property type="project" value="UniProtKB-SubCell"/>
</dbReference>
<feature type="transmembrane region" description="Helical" evidence="7">
    <location>
        <begin position="186"/>
        <end position="205"/>
    </location>
</feature>
<keyword evidence="3" id="KW-1003">Cell membrane</keyword>
<dbReference type="SUPFAM" id="SSF161098">
    <property type="entry name" value="MetI-like"/>
    <property type="match status" value="1"/>
</dbReference>
<feature type="transmembrane region" description="Helical" evidence="7">
    <location>
        <begin position="12"/>
        <end position="34"/>
    </location>
</feature>
<dbReference type="EMBL" id="JADBEM010000001">
    <property type="protein sequence ID" value="MBE1611206.1"/>
    <property type="molecule type" value="Genomic_DNA"/>
</dbReference>
<feature type="domain" description="ABC transmembrane type-1" evidence="8">
    <location>
        <begin position="108"/>
        <end position="309"/>
    </location>
</feature>
<dbReference type="RefSeq" id="WP_192754455.1">
    <property type="nucleotide sequence ID" value="NZ_BAABJL010000042.1"/>
</dbReference>
<accession>A0A927RNK5</accession>
<reference evidence="9" key="1">
    <citation type="submission" date="2020-10" db="EMBL/GenBank/DDBJ databases">
        <title>Sequencing the genomes of 1000 actinobacteria strains.</title>
        <authorList>
            <person name="Klenk H.-P."/>
        </authorList>
    </citation>
    <scope>NUCLEOTIDE SEQUENCE</scope>
    <source>
        <strain evidence="9">DSM 45354</strain>
    </source>
</reference>
<dbReference type="PANTHER" id="PTHR30465">
    <property type="entry name" value="INNER MEMBRANE ABC TRANSPORTER"/>
    <property type="match status" value="1"/>
</dbReference>
<evidence type="ECO:0000313" key="10">
    <source>
        <dbReference type="Proteomes" id="UP000638648"/>
    </source>
</evidence>
<evidence type="ECO:0000256" key="5">
    <source>
        <dbReference type="ARBA" id="ARBA00022989"/>
    </source>
</evidence>
<feature type="transmembrane region" description="Helical" evidence="7">
    <location>
        <begin position="241"/>
        <end position="266"/>
    </location>
</feature>
<dbReference type="Proteomes" id="UP000638648">
    <property type="component" value="Unassembled WGS sequence"/>
</dbReference>
<keyword evidence="4 7" id="KW-0812">Transmembrane</keyword>
<keyword evidence="10" id="KW-1185">Reference proteome</keyword>
<comment type="similarity">
    <text evidence="7">Belongs to the binding-protein-dependent transport system permease family.</text>
</comment>
<gene>
    <name evidence="9" type="ORF">HEB94_008054</name>
</gene>
<keyword evidence="6 7" id="KW-0472">Membrane</keyword>
<evidence type="ECO:0000256" key="6">
    <source>
        <dbReference type="ARBA" id="ARBA00023136"/>
    </source>
</evidence>
<dbReference type="PANTHER" id="PTHR30465:SF74">
    <property type="entry name" value="OLIGOPEPTIDE TRANSPORT SYSTEM PERMEASE PROTEIN OPPB"/>
    <property type="match status" value="1"/>
</dbReference>
<dbReference type="GO" id="GO:0055085">
    <property type="term" value="P:transmembrane transport"/>
    <property type="evidence" value="ECO:0007669"/>
    <property type="project" value="InterPro"/>
</dbReference>
<keyword evidence="2 7" id="KW-0813">Transport</keyword>
<evidence type="ECO:0000259" key="8">
    <source>
        <dbReference type="PROSITE" id="PS50928"/>
    </source>
</evidence>
<evidence type="ECO:0000313" key="9">
    <source>
        <dbReference type="EMBL" id="MBE1611206.1"/>
    </source>
</evidence>
<dbReference type="Pfam" id="PF00528">
    <property type="entry name" value="BPD_transp_1"/>
    <property type="match status" value="1"/>
</dbReference>